<evidence type="ECO:0000256" key="11">
    <source>
        <dbReference type="RuleBase" id="RU361274"/>
    </source>
</evidence>
<evidence type="ECO:0000256" key="5">
    <source>
        <dbReference type="ARBA" id="ARBA00022723"/>
    </source>
</evidence>
<evidence type="ECO:0000256" key="6">
    <source>
        <dbReference type="ARBA" id="ARBA00022801"/>
    </source>
</evidence>
<comment type="function">
    <text evidence="2">Purine nucleoside enzyme that catalyzes the phosphorolysis of adenosine and inosine nucleosides, yielding D-ribose 1-phosphate and the respective free bases, adenine and hypoxanthine. Also catalyzes the phosphorolysis of S-methyl-5'-thioadenosine into adenine and S-methyl-5-thio-alpha-D-ribose 1-phosphate. Also has adenosine deaminase activity.</text>
</comment>
<evidence type="ECO:0000256" key="3">
    <source>
        <dbReference type="ARBA" id="ARBA00007353"/>
    </source>
</evidence>
<dbReference type="STRING" id="1527.SAMN04489757_103131"/>
<dbReference type="NCBIfam" id="TIGR00726">
    <property type="entry name" value="peptidoglycan editing factor PgeF"/>
    <property type="match status" value="1"/>
</dbReference>
<evidence type="ECO:0000256" key="9">
    <source>
        <dbReference type="ARBA" id="ARBA00048968"/>
    </source>
</evidence>
<dbReference type="CDD" id="cd16833">
    <property type="entry name" value="YfiH"/>
    <property type="match status" value="1"/>
</dbReference>
<comment type="catalytic activity">
    <reaction evidence="8">
        <text>adenosine + H2O + H(+) = inosine + NH4(+)</text>
        <dbReference type="Rhea" id="RHEA:24408"/>
        <dbReference type="ChEBI" id="CHEBI:15377"/>
        <dbReference type="ChEBI" id="CHEBI:15378"/>
        <dbReference type="ChEBI" id="CHEBI:16335"/>
        <dbReference type="ChEBI" id="CHEBI:17596"/>
        <dbReference type="ChEBI" id="CHEBI:28938"/>
        <dbReference type="EC" id="3.5.4.4"/>
    </reaction>
    <physiologicalReaction direction="left-to-right" evidence="8">
        <dbReference type="Rhea" id="RHEA:24409"/>
    </physiologicalReaction>
</comment>
<evidence type="ECO:0000256" key="2">
    <source>
        <dbReference type="ARBA" id="ARBA00003215"/>
    </source>
</evidence>
<protein>
    <recommendedName>
        <fullName evidence="11">Purine nucleoside phosphorylase</fullName>
    </recommendedName>
</protein>
<reference evidence="12 13" key="1">
    <citation type="submission" date="2016-10" db="EMBL/GenBank/DDBJ databases">
        <authorList>
            <person name="de Groot N.N."/>
        </authorList>
    </citation>
    <scope>NUCLEOTIDE SEQUENCE [LARGE SCALE GENOMIC DNA]</scope>
    <source>
        <strain evidence="12 13">DSM 1283</strain>
    </source>
</reference>
<evidence type="ECO:0000313" key="12">
    <source>
        <dbReference type="EMBL" id="SFN87718.1"/>
    </source>
</evidence>
<dbReference type="EMBL" id="FOWD01000003">
    <property type="protein sequence ID" value="SFN87718.1"/>
    <property type="molecule type" value="Genomic_DNA"/>
</dbReference>
<evidence type="ECO:0000256" key="1">
    <source>
        <dbReference type="ARBA" id="ARBA00000553"/>
    </source>
</evidence>
<dbReference type="InterPro" id="IPR003730">
    <property type="entry name" value="Cu_polyphenol_OxRdtase"/>
</dbReference>
<dbReference type="PANTHER" id="PTHR30616">
    <property type="entry name" value="UNCHARACTERIZED PROTEIN YFIH"/>
    <property type="match status" value="1"/>
</dbReference>
<dbReference type="SUPFAM" id="SSF64438">
    <property type="entry name" value="CNF1/YfiH-like putative cysteine hydrolases"/>
    <property type="match status" value="1"/>
</dbReference>
<comment type="catalytic activity">
    <reaction evidence="9">
        <text>adenosine + phosphate = alpha-D-ribose 1-phosphate + adenine</text>
        <dbReference type="Rhea" id="RHEA:27642"/>
        <dbReference type="ChEBI" id="CHEBI:16335"/>
        <dbReference type="ChEBI" id="CHEBI:16708"/>
        <dbReference type="ChEBI" id="CHEBI:43474"/>
        <dbReference type="ChEBI" id="CHEBI:57720"/>
        <dbReference type="EC" id="2.4.2.1"/>
    </reaction>
    <physiologicalReaction direction="left-to-right" evidence="9">
        <dbReference type="Rhea" id="RHEA:27643"/>
    </physiologicalReaction>
</comment>
<keyword evidence="6" id="KW-0378">Hydrolase</keyword>
<dbReference type="GO" id="GO:0016787">
    <property type="term" value="F:hydrolase activity"/>
    <property type="evidence" value="ECO:0007669"/>
    <property type="project" value="UniProtKB-KW"/>
</dbReference>
<comment type="similarity">
    <text evidence="3 11">Belongs to the purine nucleoside phosphorylase YfiH/LACC1 family.</text>
</comment>
<comment type="catalytic activity">
    <reaction evidence="1">
        <text>inosine + phosphate = alpha-D-ribose 1-phosphate + hypoxanthine</text>
        <dbReference type="Rhea" id="RHEA:27646"/>
        <dbReference type="ChEBI" id="CHEBI:17368"/>
        <dbReference type="ChEBI" id="CHEBI:17596"/>
        <dbReference type="ChEBI" id="CHEBI:43474"/>
        <dbReference type="ChEBI" id="CHEBI:57720"/>
        <dbReference type="EC" id="2.4.2.1"/>
    </reaction>
    <physiologicalReaction direction="left-to-right" evidence="1">
        <dbReference type="Rhea" id="RHEA:27647"/>
    </physiologicalReaction>
</comment>
<comment type="catalytic activity">
    <reaction evidence="10">
        <text>S-methyl-5'-thioadenosine + phosphate = 5-(methylsulfanyl)-alpha-D-ribose 1-phosphate + adenine</text>
        <dbReference type="Rhea" id="RHEA:11852"/>
        <dbReference type="ChEBI" id="CHEBI:16708"/>
        <dbReference type="ChEBI" id="CHEBI:17509"/>
        <dbReference type="ChEBI" id="CHEBI:43474"/>
        <dbReference type="ChEBI" id="CHEBI:58533"/>
        <dbReference type="EC" id="2.4.2.28"/>
    </reaction>
    <physiologicalReaction direction="left-to-right" evidence="10">
        <dbReference type="Rhea" id="RHEA:11853"/>
    </physiologicalReaction>
</comment>
<dbReference type="Proteomes" id="UP000198806">
    <property type="component" value="Unassembled WGS sequence"/>
</dbReference>
<accession>A0A1I5CL66</accession>
<dbReference type="RefSeq" id="WP_091684248.1">
    <property type="nucleotide sequence ID" value="NZ_BAABFM010000006.1"/>
</dbReference>
<dbReference type="PANTHER" id="PTHR30616:SF2">
    <property type="entry name" value="PURINE NUCLEOSIDE PHOSPHORYLASE LACC1"/>
    <property type="match status" value="1"/>
</dbReference>
<keyword evidence="7" id="KW-0862">Zinc</keyword>
<evidence type="ECO:0000256" key="10">
    <source>
        <dbReference type="ARBA" id="ARBA00049893"/>
    </source>
</evidence>
<dbReference type="AlphaFoldDB" id="A0A1I5CL66"/>
<keyword evidence="13" id="KW-1185">Reference proteome</keyword>
<keyword evidence="5" id="KW-0479">Metal-binding</keyword>
<organism evidence="12 13">
    <name type="scientific">Anaerocolumna aminovalerica</name>
    <dbReference type="NCBI Taxonomy" id="1527"/>
    <lineage>
        <taxon>Bacteria</taxon>
        <taxon>Bacillati</taxon>
        <taxon>Bacillota</taxon>
        <taxon>Clostridia</taxon>
        <taxon>Lachnospirales</taxon>
        <taxon>Lachnospiraceae</taxon>
        <taxon>Anaerocolumna</taxon>
    </lineage>
</organism>
<gene>
    <name evidence="12" type="ORF">SAMN04489757_103131</name>
</gene>
<dbReference type="Gene3D" id="3.60.140.10">
    <property type="entry name" value="CNF1/YfiH-like putative cysteine hydrolases"/>
    <property type="match status" value="1"/>
</dbReference>
<dbReference type="GO" id="GO:0005507">
    <property type="term" value="F:copper ion binding"/>
    <property type="evidence" value="ECO:0007669"/>
    <property type="project" value="TreeGrafter"/>
</dbReference>
<dbReference type="InterPro" id="IPR011324">
    <property type="entry name" value="Cytotoxic_necrot_fac-like_cat"/>
</dbReference>
<evidence type="ECO:0000256" key="4">
    <source>
        <dbReference type="ARBA" id="ARBA00022679"/>
    </source>
</evidence>
<evidence type="ECO:0000256" key="7">
    <source>
        <dbReference type="ARBA" id="ARBA00022833"/>
    </source>
</evidence>
<dbReference type="Pfam" id="PF02578">
    <property type="entry name" value="Cu-oxidase_4"/>
    <property type="match status" value="1"/>
</dbReference>
<sequence>MNFNNNKNTILNTENKTPFLTFPGLSHISFIRHGFSTRLGGVSKGYFESMNLGYSNGDNPKDVDENYRRICESIGLPMKDCVLSHQVHNTVVKLVTEADKGKGVIRTRDYEGVDGLITNIPGIPLVTFSADCVILYFVDVKNHAIGLCHSGWRGTVKRMAKVTLDAMREHFGTDPKDVVAVIGPSICMDCYEVSEDVAEEFKNEFNSKQLKDILLDKSNHKYQLDLWEANRHILSDAGVDEHNIHISGVCTSCNKDILFSHRATQGKRGILAAFLMIEEL</sequence>
<proteinExistence type="inferred from homology"/>
<evidence type="ECO:0000256" key="8">
    <source>
        <dbReference type="ARBA" id="ARBA00047989"/>
    </source>
</evidence>
<name>A0A1I5CL66_9FIRM</name>
<dbReference type="OrthoDB" id="4279at2"/>
<keyword evidence="4" id="KW-0808">Transferase</keyword>
<evidence type="ECO:0000313" key="13">
    <source>
        <dbReference type="Proteomes" id="UP000198806"/>
    </source>
</evidence>
<dbReference type="InterPro" id="IPR038371">
    <property type="entry name" value="Cu_polyphenol_OxRdtase_sf"/>
</dbReference>
<dbReference type="GO" id="GO:0017061">
    <property type="term" value="F:S-methyl-5-thioadenosine phosphorylase activity"/>
    <property type="evidence" value="ECO:0007669"/>
    <property type="project" value="UniProtKB-EC"/>
</dbReference>